<keyword evidence="6" id="KW-1185">Reference proteome</keyword>
<dbReference type="RefSeq" id="WP_150454893.1">
    <property type="nucleotide sequence ID" value="NZ_VYKI01000013.1"/>
</dbReference>
<evidence type="ECO:0000256" key="2">
    <source>
        <dbReference type="ARBA" id="ARBA00022801"/>
    </source>
</evidence>
<dbReference type="PANTHER" id="PTHR34218">
    <property type="entry name" value="PEPTIDASE S45 PENICILLIN AMIDASE"/>
    <property type="match status" value="1"/>
</dbReference>
<comment type="similarity">
    <text evidence="1">Belongs to the peptidase S45 family.</text>
</comment>
<dbReference type="InterPro" id="IPR029055">
    <property type="entry name" value="Ntn_hydrolases_N"/>
</dbReference>
<evidence type="ECO:0000256" key="3">
    <source>
        <dbReference type="ARBA" id="ARBA00023145"/>
    </source>
</evidence>
<dbReference type="Gene3D" id="3.60.20.10">
    <property type="entry name" value="Glutamine Phosphoribosylpyrophosphate, subunit 1, domain 1"/>
    <property type="match status" value="1"/>
</dbReference>
<dbReference type="SUPFAM" id="SSF56235">
    <property type="entry name" value="N-terminal nucleophile aminohydrolases (Ntn hydrolases)"/>
    <property type="match status" value="1"/>
</dbReference>
<name>A0ABQ6SZW5_9GAMM</name>
<dbReference type="InterPro" id="IPR043146">
    <property type="entry name" value="Penicillin_amidase_N_B-knob"/>
</dbReference>
<organism evidence="5 6">
    <name type="scientific">Stenotrophomonas cyclobalanopsidis</name>
    <dbReference type="NCBI Taxonomy" id="2771362"/>
    <lineage>
        <taxon>Bacteria</taxon>
        <taxon>Pseudomonadati</taxon>
        <taxon>Pseudomonadota</taxon>
        <taxon>Gammaproteobacteria</taxon>
        <taxon>Lysobacterales</taxon>
        <taxon>Lysobacteraceae</taxon>
        <taxon>Stenotrophomonas</taxon>
    </lineage>
</organism>
<dbReference type="EMBL" id="VYKI01000013">
    <property type="protein sequence ID" value="KAA8997488.1"/>
    <property type="molecule type" value="Genomic_DNA"/>
</dbReference>
<dbReference type="PANTHER" id="PTHR34218:SF4">
    <property type="entry name" value="ACYL-HOMOSERINE LACTONE ACYLASE QUIP"/>
    <property type="match status" value="1"/>
</dbReference>
<keyword evidence="2" id="KW-0378">Hydrolase</keyword>
<evidence type="ECO:0000256" key="1">
    <source>
        <dbReference type="ARBA" id="ARBA00006586"/>
    </source>
</evidence>
<dbReference type="PIRSF" id="PIRSF001227">
    <property type="entry name" value="Pen_acylase"/>
    <property type="match status" value="1"/>
</dbReference>
<evidence type="ECO:0000313" key="6">
    <source>
        <dbReference type="Proteomes" id="UP000326367"/>
    </source>
</evidence>
<proteinExistence type="inferred from homology"/>
<dbReference type="InterPro" id="IPR002692">
    <property type="entry name" value="S45"/>
</dbReference>
<protein>
    <submittedName>
        <fullName evidence="5">Penicillin acylase family protein</fullName>
    </submittedName>
</protein>
<dbReference type="Pfam" id="PF01804">
    <property type="entry name" value="Penicil_amidase"/>
    <property type="match status" value="1"/>
</dbReference>
<dbReference type="CDD" id="cd03747">
    <property type="entry name" value="Ntn_PGA_like"/>
    <property type="match status" value="1"/>
</dbReference>
<accession>A0ABQ6SZW5</accession>
<reference evidence="5 6" key="1">
    <citation type="journal article" date="2020" name="Antonie Van Leeuwenhoek">
        <title>Stenotrophomonas cyclobalanopsidis sp. nov., isolated from the leaf spot disease of Cyclobalanopsis patelliformis.</title>
        <authorList>
            <person name="Bian D.R."/>
            <person name="Xue H."/>
            <person name="Piao C.G."/>
            <person name="Li Y."/>
        </authorList>
    </citation>
    <scope>NUCLEOTIDE SEQUENCE [LARGE SCALE GENOMIC DNA]</scope>
    <source>
        <strain evidence="5 6">TPQG1-4</strain>
    </source>
</reference>
<dbReference type="Proteomes" id="UP000326367">
    <property type="component" value="Unassembled WGS sequence"/>
</dbReference>
<dbReference type="InterPro" id="IPR023343">
    <property type="entry name" value="Penicillin_amidase_dom1"/>
</dbReference>
<sequence length="776" mass="83670">MRRTWRWILAVLIAIVLVTALVLWLLLRGSLAELEGEQALPGLAAPVSVERDALGVVTITAGSQADAMRALGHVHAQERYFEMDLMRRSAAGELSALFGPVAIDADKRMRVHRLRARTEAHLDEALGDNPQAVRAYVDGVNAGLADLSVRPWAYLLLRQSPAPWQASDSVLAGLAMYADLQDPDNQNELALARIRDVVPPALHALLSHDGSSWDAPLQGEPRGDAQLPDAAQLDLRSLAAAPAAPAAEVDAVGSNNFAVAGALTADGRAIIADDMHLALRAPSLWFRVRLRYPDPKAPGGQVDVSGFSLPGVPAVIVGSNGHIAWGFTNSYIDTADFRREPANAAVTVHEERIAVAGQGDVVLPVRETAWGPILHTHADGSGDALRWVAHLPGAVRMDFADMARAGDLDQALATADHAGIPAQNLVIGDRSGRIAWRLVGARPDRGPGCVPQGFNTAQISTDCAPWPIRSDAAPALVDPPGQRLWTANSRVVDDATLAVVGNAGYDLGARGQQIRNLLATQDRFDEHDLLAIQLDDRAVFLQRWWVLLHETAEHSDDPSLKHLAAASEHWDVRASAHSTSYRIVRGFRGDVLDAIESALLAPAKARLGDDYLPPRLAQLEGVVWPMLEQRPANLLPPGVDSWDALLAKAARTLEADLEKQGPLQQRTWGERNVADICHPVSRALPAFTRRWLCMPADQLPGDRDMPRVQGPSFGASQRMVVSPGHEADGIVHMPGGQSGHPLSPYWGAGHEDWVHGRPTPFLPGKAQHVLKLVPAR</sequence>
<dbReference type="Gene3D" id="1.10.1400.10">
    <property type="match status" value="1"/>
</dbReference>
<evidence type="ECO:0000256" key="4">
    <source>
        <dbReference type="ARBA" id="ARBA00038735"/>
    </source>
</evidence>
<comment type="subunit">
    <text evidence="4">Heterodimer of an alpha subunit and a beta subunit processed from the same precursor.</text>
</comment>
<keyword evidence="3" id="KW-0865">Zymogen</keyword>
<evidence type="ECO:0000313" key="5">
    <source>
        <dbReference type="EMBL" id="KAA8997488.1"/>
    </source>
</evidence>
<dbReference type="InterPro" id="IPR043147">
    <property type="entry name" value="Penicillin_amidase_A-knob"/>
</dbReference>
<dbReference type="Gene3D" id="2.30.120.10">
    <property type="match status" value="1"/>
</dbReference>
<dbReference type="InterPro" id="IPR014395">
    <property type="entry name" value="Pen/GL7ACA/AHL_acylase"/>
</dbReference>
<comment type="caution">
    <text evidence="5">The sequence shown here is derived from an EMBL/GenBank/DDBJ whole genome shotgun (WGS) entry which is preliminary data.</text>
</comment>
<gene>
    <name evidence="5" type="ORF">FJU31_11695</name>
</gene>
<dbReference type="Gene3D" id="1.10.439.10">
    <property type="entry name" value="Penicillin Amidohydrolase, domain 1"/>
    <property type="match status" value="1"/>
</dbReference>